<feature type="domain" description="DUS-like FMN-binding" evidence="10">
    <location>
        <begin position="27"/>
        <end position="83"/>
    </location>
</feature>
<name>A0A433QDY6_9FUNG</name>
<evidence type="ECO:0000256" key="5">
    <source>
        <dbReference type="ARBA" id="ARBA00031322"/>
    </source>
</evidence>
<comment type="catalytic activity">
    <reaction evidence="9">
        <text>5,6-dihydrouridine(47) in tRNA + NADP(+) = uridine(47) in tRNA + NADPH + H(+)</text>
        <dbReference type="Rhea" id="RHEA:53360"/>
        <dbReference type="Rhea" id="RHEA-COMP:13539"/>
        <dbReference type="Rhea" id="RHEA-COMP:13540"/>
        <dbReference type="ChEBI" id="CHEBI:15378"/>
        <dbReference type="ChEBI" id="CHEBI:57783"/>
        <dbReference type="ChEBI" id="CHEBI:58349"/>
        <dbReference type="ChEBI" id="CHEBI:65315"/>
        <dbReference type="ChEBI" id="CHEBI:74443"/>
        <dbReference type="EC" id="1.3.1.89"/>
    </reaction>
    <physiologicalReaction direction="right-to-left" evidence="9">
        <dbReference type="Rhea" id="RHEA:53362"/>
    </physiologicalReaction>
</comment>
<protein>
    <recommendedName>
        <fullName evidence="3">tRNA-dihydrouridine(47) synthase [NAD(P)(+)]</fullName>
        <ecNumber evidence="2">1.3.1.89</ecNumber>
    </recommendedName>
    <alternativeName>
        <fullName evidence="5">tRNA-dihydrouridine synthase 3</fullName>
    </alternativeName>
</protein>
<keyword evidence="4" id="KW-0862">Zinc</keyword>
<evidence type="ECO:0000256" key="9">
    <source>
        <dbReference type="ARBA" id="ARBA00049513"/>
    </source>
</evidence>
<dbReference type="Gene3D" id="3.20.20.70">
    <property type="entry name" value="Aldolase class I"/>
    <property type="match status" value="1"/>
</dbReference>
<dbReference type="Proteomes" id="UP000274822">
    <property type="component" value="Unassembled WGS sequence"/>
</dbReference>
<dbReference type="GO" id="GO:0003723">
    <property type="term" value="F:RNA binding"/>
    <property type="evidence" value="ECO:0007669"/>
    <property type="project" value="TreeGrafter"/>
</dbReference>
<dbReference type="Pfam" id="PF01207">
    <property type="entry name" value="Dus"/>
    <property type="match status" value="1"/>
</dbReference>
<dbReference type="EMBL" id="RBNJ01007406">
    <property type="protein sequence ID" value="RUS27971.1"/>
    <property type="molecule type" value="Genomic_DNA"/>
</dbReference>
<reference evidence="11 12" key="1">
    <citation type="journal article" date="2018" name="New Phytol.">
        <title>Phylogenomics of Endogonaceae and evolution of mycorrhizas within Mucoromycota.</title>
        <authorList>
            <person name="Chang Y."/>
            <person name="Desiro A."/>
            <person name="Na H."/>
            <person name="Sandor L."/>
            <person name="Lipzen A."/>
            <person name="Clum A."/>
            <person name="Barry K."/>
            <person name="Grigoriev I.V."/>
            <person name="Martin F.M."/>
            <person name="Stajich J.E."/>
            <person name="Smith M.E."/>
            <person name="Bonito G."/>
            <person name="Spatafora J.W."/>
        </authorList>
    </citation>
    <scope>NUCLEOTIDE SEQUENCE [LARGE SCALE GENOMIC DNA]</scope>
    <source>
        <strain evidence="11 12">AD002</strain>
    </source>
</reference>
<comment type="caution">
    <text evidence="11">The sequence shown here is derived from an EMBL/GenBank/DDBJ whole genome shotgun (WGS) entry which is preliminary data.</text>
</comment>
<dbReference type="GO" id="GO:0008270">
    <property type="term" value="F:zinc ion binding"/>
    <property type="evidence" value="ECO:0007669"/>
    <property type="project" value="UniProtKB-KW"/>
</dbReference>
<evidence type="ECO:0000256" key="6">
    <source>
        <dbReference type="ARBA" id="ARBA00048266"/>
    </source>
</evidence>
<evidence type="ECO:0000256" key="2">
    <source>
        <dbReference type="ARBA" id="ARBA00012376"/>
    </source>
</evidence>
<comment type="catalytic activity">
    <reaction evidence="8">
        <text>a 5,6-dihydrouridine in mRNA + NADP(+) = a uridine in mRNA + NADPH + H(+)</text>
        <dbReference type="Rhea" id="RHEA:69855"/>
        <dbReference type="Rhea" id="RHEA-COMP:14658"/>
        <dbReference type="Rhea" id="RHEA-COMP:17789"/>
        <dbReference type="ChEBI" id="CHEBI:15378"/>
        <dbReference type="ChEBI" id="CHEBI:57783"/>
        <dbReference type="ChEBI" id="CHEBI:58349"/>
        <dbReference type="ChEBI" id="CHEBI:65315"/>
        <dbReference type="ChEBI" id="CHEBI:74443"/>
    </reaction>
    <physiologicalReaction direction="right-to-left" evidence="8">
        <dbReference type="Rhea" id="RHEA:69857"/>
    </physiologicalReaction>
</comment>
<accession>A0A433QDY6</accession>
<dbReference type="InterPro" id="IPR013785">
    <property type="entry name" value="Aldolase_TIM"/>
</dbReference>
<comment type="catalytic activity">
    <reaction evidence="7">
        <text>a 5,6-dihydrouridine in mRNA + NAD(+) = a uridine in mRNA + NADH + H(+)</text>
        <dbReference type="Rhea" id="RHEA:69851"/>
        <dbReference type="Rhea" id="RHEA-COMP:14658"/>
        <dbReference type="Rhea" id="RHEA-COMP:17789"/>
        <dbReference type="ChEBI" id="CHEBI:15378"/>
        <dbReference type="ChEBI" id="CHEBI:57540"/>
        <dbReference type="ChEBI" id="CHEBI:57945"/>
        <dbReference type="ChEBI" id="CHEBI:65315"/>
        <dbReference type="ChEBI" id="CHEBI:74443"/>
    </reaction>
    <physiologicalReaction direction="right-to-left" evidence="7">
        <dbReference type="Rhea" id="RHEA:69853"/>
    </physiologicalReaction>
</comment>
<dbReference type="EC" id="1.3.1.89" evidence="2"/>
<dbReference type="InterPro" id="IPR035587">
    <property type="entry name" value="DUS-like_FMN-bd"/>
</dbReference>
<evidence type="ECO:0000313" key="12">
    <source>
        <dbReference type="Proteomes" id="UP000274822"/>
    </source>
</evidence>
<evidence type="ECO:0000313" key="11">
    <source>
        <dbReference type="EMBL" id="RUS27971.1"/>
    </source>
</evidence>
<evidence type="ECO:0000256" key="7">
    <source>
        <dbReference type="ARBA" id="ARBA00048342"/>
    </source>
</evidence>
<dbReference type="PANTHER" id="PTHR45846:SF1">
    <property type="entry name" value="TRNA-DIHYDROURIDINE(47) SYNTHASE [NAD(P)(+)]-LIKE"/>
    <property type="match status" value="1"/>
</dbReference>
<dbReference type="PANTHER" id="PTHR45846">
    <property type="entry name" value="TRNA-DIHYDROURIDINE(47) SYNTHASE [NAD(P)(+)]-LIKE"/>
    <property type="match status" value="1"/>
</dbReference>
<keyword evidence="12" id="KW-1185">Reference proteome</keyword>
<dbReference type="SUPFAM" id="SSF51395">
    <property type="entry name" value="FMN-linked oxidoreductases"/>
    <property type="match status" value="1"/>
</dbReference>
<keyword evidence="4" id="KW-0863">Zinc-finger</keyword>
<evidence type="ECO:0000256" key="8">
    <source>
        <dbReference type="ARBA" id="ARBA00049447"/>
    </source>
</evidence>
<evidence type="ECO:0000256" key="1">
    <source>
        <dbReference type="ARBA" id="ARBA00005451"/>
    </source>
</evidence>
<dbReference type="GO" id="GO:0102265">
    <property type="term" value="F:tRNA-dihydrouridine47 synthase activity"/>
    <property type="evidence" value="ECO:0007669"/>
    <property type="project" value="UniProtKB-EC"/>
</dbReference>
<sequence length="131" mass="14874">MLTTCIKKCSFGNSTDNFNVLHLSSYFVCVLAGNGDVFSYEDYYGFKEKSGVDGIMIGRGALIKPWLFDEIKSRRHWDISSRERFDILRKFSDYGLEHWGSDTQVTCAFPSSKQRIGAKAQANSGIQYSPY</sequence>
<proteinExistence type="inferred from homology"/>
<dbReference type="AlphaFoldDB" id="A0A433QDY6"/>
<organism evidence="11 12">
    <name type="scientific">Jimgerdemannia flammicorona</name>
    <dbReference type="NCBI Taxonomy" id="994334"/>
    <lineage>
        <taxon>Eukaryota</taxon>
        <taxon>Fungi</taxon>
        <taxon>Fungi incertae sedis</taxon>
        <taxon>Mucoromycota</taxon>
        <taxon>Mucoromycotina</taxon>
        <taxon>Endogonomycetes</taxon>
        <taxon>Endogonales</taxon>
        <taxon>Endogonaceae</taxon>
        <taxon>Jimgerdemannia</taxon>
    </lineage>
</organism>
<comment type="catalytic activity">
    <reaction evidence="6">
        <text>5,6-dihydrouridine(47) in tRNA + NAD(+) = uridine(47) in tRNA + NADH + H(+)</text>
        <dbReference type="Rhea" id="RHEA:53364"/>
        <dbReference type="Rhea" id="RHEA-COMP:13539"/>
        <dbReference type="Rhea" id="RHEA-COMP:13540"/>
        <dbReference type="ChEBI" id="CHEBI:15378"/>
        <dbReference type="ChEBI" id="CHEBI:57540"/>
        <dbReference type="ChEBI" id="CHEBI:57945"/>
        <dbReference type="ChEBI" id="CHEBI:65315"/>
        <dbReference type="ChEBI" id="CHEBI:74443"/>
        <dbReference type="EC" id="1.3.1.89"/>
    </reaction>
    <physiologicalReaction direction="right-to-left" evidence="6">
        <dbReference type="Rhea" id="RHEA:53366"/>
    </physiologicalReaction>
</comment>
<keyword evidence="4" id="KW-0479">Metal-binding</keyword>
<comment type="similarity">
    <text evidence="1">Belongs to the Dus family. Dus3 subfamily.</text>
</comment>
<evidence type="ECO:0000256" key="3">
    <source>
        <dbReference type="ARBA" id="ARBA00022143"/>
    </source>
</evidence>
<evidence type="ECO:0000259" key="10">
    <source>
        <dbReference type="Pfam" id="PF01207"/>
    </source>
</evidence>
<evidence type="ECO:0000256" key="4">
    <source>
        <dbReference type="ARBA" id="ARBA00022771"/>
    </source>
</evidence>
<gene>
    <name evidence="11" type="ORF">BC938DRAFT_482504</name>
</gene>